<evidence type="ECO:0000256" key="4">
    <source>
        <dbReference type="SAM" id="MobiDB-lite"/>
    </source>
</evidence>
<dbReference type="InterPro" id="IPR048491">
    <property type="entry name" value="XMAP215_CLASP_TOG"/>
</dbReference>
<dbReference type="InterPro" id="IPR034085">
    <property type="entry name" value="TOG"/>
</dbReference>
<evidence type="ECO:0000313" key="6">
    <source>
        <dbReference type="EMBL" id="QQP52549.1"/>
    </source>
</evidence>
<dbReference type="FunFam" id="1.25.10.10:FF:000063">
    <property type="entry name" value="Putative cytoskeleton-associated protein 5"/>
    <property type="match status" value="1"/>
</dbReference>
<protein>
    <submittedName>
        <fullName evidence="6">Cytoskeleton associated protein 5</fullName>
    </submittedName>
</protein>
<dbReference type="Proteomes" id="UP000595437">
    <property type="component" value="Chromosome 3"/>
</dbReference>
<dbReference type="Pfam" id="PF21041">
    <property type="entry name" value="XMAP215_CLASP_TOG"/>
    <property type="match status" value="1"/>
</dbReference>
<dbReference type="EMBL" id="CP045892">
    <property type="protein sequence ID" value="QQP52549.1"/>
    <property type="molecule type" value="Genomic_DNA"/>
</dbReference>
<dbReference type="OrthoDB" id="205662at2759"/>
<dbReference type="SMART" id="SM01349">
    <property type="entry name" value="TOG"/>
    <property type="match status" value="1"/>
</dbReference>
<dbReference type="InterPro" id="IPR016024">
    <property type="entry name" value="ARM-type_fold"/>
</dbReference>
<accession>A0A7T8HM35</accession>
<dbReference type="GO" id="GO:0046785">
    <property type="term" value="P:microtubule polymerization"/>
    <property type="evidence" value="ECO:0007669"/>
    <property type="project" value="InterPro"/>
</dbReference>
<dbReference type="GO" id="GO:0007051">
    <property type="term" value="P:spindle organization"/>
    <property type="evidence" value="ECO:0007669"/>
    <property type="project" value="InterPro"/>
</dbReference>
<evidence type="ECO:0000259" key="5">
    <source>
        <dbReference type="SMART" id="SM01349"/>
    </source>
</evidence>
<reference evidence="7" key="1">
    <citation type="submission" date="2021-01" db="EMBL/GenBank/DDBJ databases">
        <title>Caligus Genome Assembly.</title>
        <authorList>
            <person name="Gallardo-Escarate C."/>
        </authorList>
    </citation>
    <scope>NUCLEOTIDE SEQUENCE [LARGE SCALE GENOMIC DNA]</scope>
</reference>
<organism evidence="6 7">
    <name type="scientific">Caligus rogercresseyi</name>
    <name type="common">Sea louse</name>
    <dbReference type="NCBI Taxonomy" id="217165"/>
    <lineage>
        <taxon>Eukaryota</taxon>
        <taxon>Metazoa</taxon>
        <taxon>Ecdysozoa</taxon>
        <taxon>Arthropoda</taxon>
        <taxon>Crustacea</taxon>
        <taxon>Multicrustacea</taxon>
        <taxon>Hexanauplia</taxon>
        <taxon>Copepoda</taxon>
        <taxon>Siphonostomatoida</taxon>
        <taxon>Caligidae</taxon>
        <taxon>Caligus</taxon>
    </lineage>
</organism>
<dbReference type="SUPFAM" id="SSF48371">
    <property type="entry name" value="ARM repeat"/>
    <property type="match status" value="1"/>
</dbReference>
<comment type="subcellular location">
    <subcellularLocation>
        <location evidence="1">Cytoplasm</location>
        <location evidence="1">Cytoskeleton</location>
    </subcellularLocation>
</comment>
<name>A0A7T8HM35_CALRO</name>
<dbReference type="InterPro" id="IPR011989">
    <property type="entry name" value="ARM-like"/>
</dbReference>
<feature type="region of interest" description="Disordered" evidence="4">
    <location>
        <begin position="234"/>
        <end position="265"/>
    </location>
</feature>
<dbReference type="Gene3D" id="1.25.10.10">
    <property type="entry name" value="Leucine-rich Repeat Variant"/>
    <property type="match status" value="2"/>
</dbReference>
<proteinExistence type="predicted"/>
<dbReference type="GO" id="GO:0061863">
    <property type="term" value="F:microtubule plus end polymerase"/>
    <property type="evidence" value="ECO:0007669"/>
    <property type="project" value="InterPro"/>
</dbReference>
<evidence type="ECO:0000313" key="7">
    <source>
        <dbReference type="Proteomes" id="UP000595437"/>
    </source>
</evidence>
<feature type="domain" description="TOG" evidence="5">
    <location>
        <begin position="1"/>
        <end position="227"/>
    </location>
</feature>
<gene>
    <name evidence="6" type="ORF">FKW44_004730</name>
</gene>
<dbReference type="AlphaFoldDB" id="A0A7T8HM35"/>
<keyword evidence="2" id="KW-0963">Cytoplasm</keyword>
<feature type="non-terminal residue" evidence="6">
    <location>
        <position position="375"/>
    </location>
</feature>
<evidence type="ECO:0000256" key="3">
    <source>
        <dbReference type="ARBA" id="ARBA00023212"/>
    </source>
</evidence>
<dbReference type="GO" id="GO:0051010">
    <property type="term" value="F:microtubule plus-end binding"/>
    <property type="evidence" value="ECO:0007669"/>
    <property type="project" value="InterPro"/>
</dbReference>
<dbReference type="GO" id="GO:0030951">
    <property type="term" value="P:establishment or maintenance of microtubule cytoskeleton polarity"/>
    <property type="evidence" value="ECO:0007669"/>
    <property type="project" value="InterPro"/>
</dbReference>
<dbReference type="GO" id="GO:0005856">
    <property type="term" value="C:cytoskeleton"/>
    <property type="evidence" value="ECO:0007669"/>
    <property type="project" value="UniProtKB-SubCell"/>
</dbReference>
<dbReference type="InterPro" id="IPR045110">
    <property type="entry name" value="XMAP215"/>
</dbReference>
<sequence length="375" mass="41539">MAEDESTYIKLPVEDRCIHKLWKARLHGYEEALRLFGGLNPDDDKWKKFHGIIKKFVIDINVVAQEKGLMATLAYAENCDSAGRNAPDIVEGLVSKCVGAPKAKTKDLAGQICLMFCEIEAHERVIEELLKGLTQKNPKTVAGCVTIISTCLRAFGTKLIKVSPLLKACIPLLDHRDKGIREECKKLIIESYRWVGEVMKTQLSGLKPVQLTELETEFEKLEGKARPERFIRSQQAAAGEHSAEDGGEGGEGGSGGPEEEEEESVDPYDLIEPADILSKIPKNFFELVEEKKWQLRKEALDALLPLSQTPKILPGDFNEIIRVLKKFMTKETNVMLVALAAQCIGGIAKGLRSAFKQGASILLPSALKSSRKRKS</sequence>
<keyword evidence="3" id="KW-0206">Cytoskeleton</keyword>
<evidence type="ECO:0000256" key="2">
    <source>
        <dbReference type="ARBA" id="ARBA00022490"/>
    </source>
</evidence>
<keyword evidence="7" id="KW-1185">Reference proteome</keyword>
<evidence type="ECO:0000256" key="1">
    <source>
        <dbReference type="ARBA" id="ARBA00004245"/>
    </source>
</evidence>
<dbReference type="PANTHER" id="PTHR12609">
    <property type="entry name" value="MICROTUBULE ASSOCIATED PROTEIN XMAP215"/>
    <property type="match status" value="1"/>
</dbReference>